<dbReference type="AlphaFoldDB" id="A0A150QSQ3"/>
<organism evidence="2 3">
    <name type="scientific">Sorangium cellulosum</name>
    <name type="common">Polyangium cellulosum</name>
    <dbReference type="NCBI Taxonomy" id="56"/>
    <lineage>
        <taxon>Bacteria</taxon>
        <taxon>Pseudomonadati</taxon>
        <taxon>Myxococcota</taxon>
        <taxon>Polyangia</taxon>
        <taxon>Polyangiales</taxon>
        <taxon>Polyangiaceae</taxon>
        <taxon>Sorangium</taxon>
    </lineage>
</organism>
<dbReference type="Proteomes" id="UP000075260">
    <property type="component" value="Unassembled WGS sequence"/>
</dbReference>
<comment type="caution">
    <text evidence="2">The sequence shown here is derived from an EMBL/GenBank/DDBJ whole genome shotgun (WGS) entry which is preliminary data.</text>
</comment>
<sequence length="201" mass="20768">MSLTLLAAAAAAVAATVGYMAARREREAQAGRGGEEEPGAPARSPEDALWDELPLALGDVVLAGSEERWLSGAIVARERGELVAVVFLAPEGAEQRAVAAFPAPRREILWLAPAAVDSPEEPPATLEIAGMTLRRRARLPAALARLGRGAPRVGDAGIIALYDGGGHDAAVVLASEGRIHAWAGRRIEDGGYERLGGGGDG</sequence>
<gene>
    <name evidence="2" type="ORF">BE15_36365</name>
</gene>
<protein>
    <submittedName>
        <fullName evidence="2">Uncharacterized protein</fullName>
    </submittedName>
</protein>
<feature type="compositionally biased region" description="Basic and acidic residues" evidence="1">
    <location>
        <begin position="26"/>
        <end position="35"/>
    </location>
</feature>
<name>A0A150QSQ3_SORCE</name>
<evidence type="ECO:0000313" key="2">
    <source>
        <dbReference type="EMBL" id="KYF71057.1"/>
    </source>
</evidence>
<proteinExistence type="predicted"/>
<dbReference type="EMBL" id="JEMA01000362">
    <property type="protein sequence ID" value="KYF71057.1"/>
    <property type="molecule type" value="Genomic_DNA"/>
</dbReference>
<dbReference type="RefSeq" id="WP_061607208.1">
    <property type="nucleotide sequence ID" value="NZ_JEMA01000362.1"/>
</dbReference>
<accession>A0A150QSQ3</accession>
<evidence type="ECO:0000313" key="3">
    <source>
        <dbReference type="Proteomes" id="UP000075260"/>
    </source>
</evidence>
<dbReference type="OrthoDB" id="5517133at2"/>
<feature type="region of interest" description="Disordered" evidence="1">
    <location>
        <begin position="26"/>
        <end position="46"/>
    </location>
</feature>
<evidence type="ECO:0000256" key="1">
    <source>
        <dbReference type="SAM" id="MobiDB-lite"/>
    </source>
</evidence>
<reference evidence="2 3" key="1">
    <citation type="submission" date="2014-02" db="EMBL/GenBank/DDBJ databases">
        <title>The small core and large imbalanced accessory genome model reveals a collaborative survival strategy of Sorangium cellulosum strains in nature.</title>
        <authorList>
            <person name="Han K."/>
            <person name="Peng R."/>
            <person name="Blom J."/>
            <person name="Li Y.-Z."/>
        </authorList>
    </citation>
    <scope>NUCLEOTIDE SEQUENCE [LARGE SCALE GENOMIC DNA]</scope>
    <source>
        <strain evidence="2 3">So0008-312</strain>
    </source>
</reference>